<comment type="function">
    <text evidence="5">Catalyzes oxidation of L-threonate to 2-oxo-tetronate. Can use either NAD(+) or NADP(+) as cosubstrate, with a preference for NAD(+).</text>
</comment>
<dbReference type="AlphaFoldDB" id="A0A0G3SLB8"/>
<dbReference type="PIRSF" id="PIRSF000103">
    <property type="entry name" value="HIBADH"/>
    <property type="match status" value="1"/>
</dbReference>
<dbReference type="InterPro" id="IPR050006">
    <property type="entry name" value="LtnD"/>
</dbReference>
<evidence type="ECO:0000256" key="8">
    <source>
        <dbReference type="ARBA" id="ARBA00039407"/>
    </source>
</evidence>
<dbReference type="InterPro" id="IPR006115">
    <property type="entry name" value="6PGDH_NADP-bd"/>
</dbReference>
<comment type="similarity">
    <text evidence="6">Belongs to the HIBADH-related family. L-threonate dehydrogenase subfamily.</text>
</comment>
<organism evidence="14 16">
    <name type="scientific">Serratia marcescens</name>
    <dbReference type="NCBI Taxonomy" id="615"/>
    <lineage>
        <taxon>Bacteria</taxon>
        <taxon>Pseudomonadati</taxon>
        <taxon>Pseudomonadota</taxon>
        <taxon>Gammaproteobacteria</taxon>
        <taxon>Enterobacterales</taxon>
        <taxon>Yersiniaceae</taxon>
        <taxon>Serratia</taxon>
    </lineage>
</organism>
<dbReference type="GO" id="GO:0051287">
    <property type="term" value="F:NAD binding"/>
    <property type="evidence" value="ECO:0007669"/>
    <property type="project" value="InterPro"/>
</dbReference>
<dbReference type="PROSITE" id="PS00895">
    <property type="entry name" value="3_HYDROXYISOBUT_DH"/>
    <property type="match status" value="1"/>
</dbReference>
<evidence type="ECO:0000313" key="16">
    <source>
        <dbReference type="Proteomes" id="UP000050489"/>
    </source>
</evidence>
<evidence type="ECO:0000256" key="1">
    <source>
        <dbReference type="ARBA" id="ARBA00022857"/>
    </source>
</evidence>
<name>A0A0G3SLB8_SERMA</name>
<dbReference type="InterPro" id="IPR008927">
    <property type="entry name" value="6-PGluconate_DH-like_C_sf"/>
</dbReference>
<feature type="domain" description="3-hydroxyisobutyrate dehydrogenase-like NAD-binding" evidence="12">
    <location>
        <begin position="172"/>
        <end position="291"/>
    </location>
</feature>
<evidence type="ECO:0000256" key="6">
    <source>
        <dbReference type="ARBA" id="ARBA00037979"/>
    </source>
</evidence>
<reference evidence="16" key="1">
    <citation type="submission" date="2016-04" db="EMBL/GenBank/DDBJ databases">
        <authorList>
            <person name="Osei Sekyere J."/>
            <person name="Sivertsen A."/>
            <person name="Pedersen A.T."/>
            <person name="Sundsfjord A."/>
        </authorList>
    </citation>
    <scope>NUCLEOTIDE SEQUENCE [LARGE SCALE GENOMIC DNA]</scope>
    <source>
        <strain evidence="16">945174350</strain>
    </source>
</reference>
<dbReference type="Gene3D" id="1.10.1040.10">
    <property type="entry name" value="N-(1-d-carboxylethyl)-l-norvaline Dehydrogenase, domain 2"/>
    <property type="match status" value="1"/>
</dbReference>
<evidence type="ECO:0000256" key="10">
    <source>
        <dbReference type="PIRSR" id="PIRSR000103-1"/>
    </source>
</evidence>
<dbReference type="Pfam" id="PF14833">
    <property type="entry name" value="NAD_binding_11"/>
    <property type="match status" value="1"/>
</dbReference>
<evidence type="ECO:0000313" key="15">
    <source>
        <dbReference type="EMBL" id="PYA70186.1"/>
    </source>
</evidence>
<proteinExistence type="inferred from homology"/>
<evidence type="ECO:0000256" key="9">
    <source>
        <dbReference type="ARBA" id="ARBA00047312"/>
    </source>
</evidence>
<dbReference type="InterPro" id="IPR015815">
    <property type="entry name" value="HIBADH-related"/>
</dbReference>
<evidence type="ECO:0000313" key="14">
    <source>
        <dbReference type="EMBL" id="OCO85899.1"/>
    </source>
</evidence>
<evidence type="ECO:0000259" key="11">
    <source>
        <dbReference type="Pfam" id="PF03446"/>
    </source>
</evidence>
<evidence type="ECO:0000256" key="2">
    <source>
        <dbReference type="ARBA" id="ARBA00023002"/>
    </source>
</evidence>
<evidence type="ECO:0000313" key="13">
    <source>
        <dbReference type="EMBL" id="AWL67478.1"/>
    </source>
</evidence>
<protein>
    <recommendedName>
        <fullName evidence="8">L-threonate dehydrogenase</fullName>
        <ecNumber evidence="7">1.1.1.411</ecNumber>
    </recommendedName>
</protein>
<dbReference type="SUPFAM" id="SSF48179">
    <property type="entry name" value="6-phosphogluconate dehydrogenase C-terminal domain-like"/>
    <property type="match status" value="1"/>
</dbReference>
<accession>A0A0G3SLB8</accession>
<evidence type="ECO:0000256" key="4">
    <source>
        <dbReference type="ARBA" id="ARBA00023277"/>
    </source>
</evidence>
<evidence type="ECO:0000313" key="17">
    <source>
        <dbReference type="Proteomes" id="UP000245399"/>
    </source>
</evidence>
<dbReference type="Proteomes" id="UP000245399">
    <property type="component" value="Chromosome"/>
</dbReference>
<dbReference type="GO" id="GO:0050661">
    <property type="term" value="F:NADP binding"/>
    <property type="evidence" value="ECO:0007669"/>
    <property type="project" value="InterPro"/>
</dbReference>
<dbReference type="InterPro" id="IPR029154">
    <property type="entry name" value="HIBADH-like_NADP-bd"/>
</dbReference>
<gene>
    <name evidence="14" type="ORF">AN695_0214820</name>
    <name evidence="13" type="ORF">DKC05_07235</name>
    <name evidence="15" type="ORF">DMW51_08260</name>
</gene>
<dbReference type="EMBL" id="LJEX02000091">
    <property type="protein sequence ID" value="OCO85899.1"/>
    <property type="molecule type" value="Genomic_DNA"/>
</dbReference>
<comment type="catalytic activity">
    <reaction evidence="9">
        <text>L-threonate + NAD(+) = 2-dehydro-L-erythronate + NADH + H(+)</text>
        <dbReference type="Rhea" id="RHEA:52548"/>
        <dbReference type="ChEBI" id="CHEBI:15378"/>
        <dbReference type="ChEBI" id="CHEBI:57540"/>
        <dbReference type="ChEBI" id="CHEBI:57561"/>
        <dbReference type="ChEBI" id="CHEBI:57945"/>
        <dbReference type="ChEBI" id="CHEBI:136669"/>
        <dbReference type="EC" id="1.1.1.411"/>
    </reaction>
</comment>
<dbReference type="GO" id="GO:0016054">
    <property type="term" value="P:organic acid catabolic process"/>
    <property type="evidence" value="ECO:0007669"/>
    <property type="project" value="UniProtKB-ARBA"/>
</dbReference>
<dbReference type="SUPFAM" id="SSF51735">
    <property type="entry name" value="NAD(P)-binding Rossmann-fold domains"/>
    <property type="match status" value="1"/>
</dbReference>
<dbReference type="PANTHER" id="PTHR43060">
    <property type="entry name" value="3-HYDROXYISOBUTYRATE DEHYDROGENASE-LIKE 1, MITOCHONDRIAL-RELATED"/>
    <property type="match status" value="1"/>
</dbReference>
<dbReference type="RefSeq" id="WP_038880852.1">
    <property type="nucleotide sequence ID" value="NZ_CABMHU010000172.1"/>
</dbReference>
<dbReference type="Proteomes" id="UP000247823">
    <property type="component" value="Unassembled WGS sequence"/>
</dbReference>
<dbReference type="EMBL" id="CP029449">
    <property type="protein sequence ID" value="AWL67478.1"/>
    <property type="molecule type" value="Genomic_DNA"/>
</dbReference>
<dbReference type="EMBL" id="QJQB01000182">
    <property type="protein sequence ID" value="PYA70186.1"/>
    <property type="molecule type" value="Genomic_DNA"/>
</dbReference>
<evidence type="ECO:0000256" key="5">
    <source>
        <dbReference type="ARBA" id="ARBA00037062"/>
    </source>
</evidence>
<evidence type="ECO:0000313" key="18">
    <source>
        <dbReference type="Proteomes" id="UP000247823"/>
    </source>
</evidence>
<reference evidence="15" key="6">
    <citation type="submission" date="2018-06" db="EMBL/GenBank/DDBJ databases">
        <authorList>
            <person name="Martins R.C."/>
            <person name="Perdigao-Neto L.V."/>
            <person name="Costa S.F."/>
            <person name="Levin A.S.S."/>
        </authorList>
    </citation>
    <scope>NUCLEOTIDE SEQUENCE</scope>
    <source>
        <strain evidence="15">1283</strain>
    </source>
</reference>
<keyword evidence="1" id="KW-0521">NADP</keyword>
<dbReference type="Proteomes" id="UP000050489">
    <property type="component" value="Unassembled WGS sequence"/>
</dbReference>
<reference evidence="14" key="2">
    <citation type="journal article" date="2017" name="PLoS ONE">
        <title>Genomic and phenotypic characterisation of fluoroquinolone resistance mechanisms in Enterobacteriaceae in Durban, South Africa.</title>
        <authorList>
            <person name="Osei Sekyere J."/>
            <person name="Amoako D.G."/>
        </authorList>
    </citation>
    <scope>NUCLEOTIDE SEQUENCE</scope>
    <source>
        <strain evidence="14">945174350</strain>
    </source>
</reference>
<feature type="active site" evidence="10">
    <location>
        <position position="178"/>
    </location>
</feature>
<reference evidence="15 18" key="5">
    <citation type="submission" date="2018-06" db="EMBL/GenBank/DDBJ databases">
        <title>Serratia marcescens genome sequencing and assembly.</title>
        <authorList>
            <person name="Martins R.C.R."/>
            <person name="Perdigao-Neto L.V."/>
            <person name="Costa S.F."/>
            <person name="Levin A.S.S."/>
        </authorList>
    </citation>
    <scope>NUCLEOTIDE SEQUENCE [LARGE SCALE GENOMIC DNA]</scope>
    <source>
        <strain evidence="15 18">1283</strain>
    </source>
</reference>
<dbReference type="NCBIfam" id="NF043037">
    <property type="entry name" value="ThreonDh"/>
    <property type="match status" value="1"/>
</dbReference>
<sequence>MTHPGKYAVCIIGLGAMGMGAARSCLRAGLTTYGADLNPQALAVLQQAGAKQTAPSARDFATELDAVLLLVVNAAQVKQILFGEQGLAPKLRPGTAVMVSSTISADDAKQIQQRLLDYGLPMLDAPVSGGAAKAEEGQMTVMAAGTDATFERLQPVLDAIAGKVYRIGETIGLGATVKIIHQLLAGVHIAAGAEAMALAARAGIPLDVMYDVVTHAAGNSWMFENRMRHVVDGDYAPKSAVDIFVKDLGLVADTAKALHFPLPLASTAFTMFTAASNAGYGKEDDSAVIKIFAGIDLPQKKEAL</sequence>
<dbReference type="InterPro" id="IPR036291">
    <property type="entry name" value="NAD(P)-bd_dom_sf"/>
</dbReference>
<dbReference type="InterPro" id="IPR013328">
    <property type="entry name" value="6PGD_dom2"/>
</dbReference>
<dbReference type="PANTHER" id="PTHR43060:SF17">
    <property type="entry name" value="L-THREONATE DEHYDROGENASE"/>
    <property type="match status" value="1"/>
</dbReference>
<keyword evidence="18" id="KW-1185">Reference proteome</keyword>
<dbReference type="GO" id="GO:0016616">
    <property type="term" value="F:oxidoreductase activity, acting on the CH-OH group of donors, NAD or NADP as acceptor"/>
    <property type="evidence" value="ECO:0007669"/>
    <property type="project" value="InterPro"/>
</dbReference>
<dbReference type="InterPro" id="IPR002204">
    <property type="entry name" value="3-OH-isobutyrate_DH-rel_CS"/>
</dbReference>
<reference evidence="18" key="4">
    <citation type="submission" date="2018-06" db="EMBL/GenBank/DDBJ databases">
        <title>Serratia marcescens genome sequencing and assembly.</title>
        <authorList>
            <person name="Martins R.C."/>
            <person name="Perdigao-Neto L.V."/>
            <person name="Costa S.F."/>
            <person name="Levin A.S.S."/>
        </authorList>
    </citation>
    <scope>NUCLEOTIDE SEQUENCE [LARGE SCALE GENOMIC DNA]</scope>
    <source>
        <strain evidence="18">1283</strain>
    </source>
</reference>
<feature type="domain" description="6-phosphogluconate dehydrogenase NADP-binding" evidence="11">
    <location>
        <begin position="9"/>
        <end position="168"/>
    </location>
</feature>
<evidence type="ECO:0000256" key="3">
    <source>
        <dbReference type="ARBA" id="ARBA00023027"/>
    </source>
</evidence>
<keyword evidence="4" id="KW-0119">Carbohydrate metabolism</keyword>
<evidence type="ECO:0000256" key="7">
    <source>
        <dbReference type="ARBA" id="ARBA00038870"/>
    </source>
</evidence>
<dbReference type="Gene3D" id="3.40.50.720">
    <property type="entry name" value="NAD(P)-binding Rossmann-like Domain"/>
    <property type="match status" value="1"/>
</dbReference>
<evidence type="ECO:0000259" key="12">
    <source>
        <dbReference type="Pfam" id="PF14833"/>
    </source>
</evidence>
<keyword evidence="2" id="KW-0560">Oxidoreductase</keyword>
<reference evidence="13 17" key="3">
    <citation type="submission" date="2018-05" db="EMBL/GenBank/DDBJ databases">
        <title>Klebsiella quasipneumonaiae provides a window into carbapenemase gene transfer, plasmid rearrangements and nosocomial acquisition from the hospital environment.</title>
        <authorList>
            <person name="Mathers A.J."/>
            <person name="Vegesana K."/>
            <person name="Stoesser N."/>
            <person name="Crook D."/>
            <person name="Vaughan A."/>
            <person name="Barry K."/>
            <person name="Parikh H."/>
            <person name="Sebra R."/>
            <person name="Kotay S."/>
            <person name="Walker A.S."/>
            <person name="Sheppard A.E."/>
        </authorList>
    </citation>
    <scope>NUCLEOTIDE SEQUENCE [LARGE SCALE GENOMIC DNA]</scope>
    <source>
        <strain evidence="13 17">CAV1761</strain>
    </source>
</reference>
<dbReference type="Pfam" id="PF03446">
    <property type="entry name" value="NAD_binding_2"/>
    <property type="match status" value="1"/>
</dbReference>
<keyword evidence="3" id="KW-0520">NAD</keyword>
<dbReference type="EC" id="1.1.1.411" evidence="7"/>